<dbReference type="SUPFAM" id="SSF47598">
    <property type="entry name" value="Ribbon-helix-helix"/>
    <property type="match status" value="1"/>
</dbReference>
<dbReference type="InParanoid" id="A0A146GE38"/>
<proteinExistence type="predicted"/>
<evidence type="ECO:0000313" key="2">
    <source>
        <dbReference type="EMBL" id="GAT35591.1"/>
    </source>
</evidence>
<protein>
    <recommendedName>
        <fullName evidence="4">Toxin-antitoxin system HicB family antitoxin</fullName>
    </recommendedName>
</protein>
<dbReference type="Proteomes" id="UP000076023">
    <property type="component" value="Unassembled WGS sequence"/>
</dbReference>
<dbReference type="RefSeq" id="WP_075081390.1">
    <property type="nucleotide sequence ID" value="NZ_BDCO01000003.1"/>
</dbReference>
<comment type="caution">
    <text evidence="2">The sequence shown here is derived from an EMBL/GenBank/DDBJ whole genome shotgun (WGS) entry which is preliminary data.</text>
</comment>
<feature type="region of interest" description="Disordered" evidence="1">
    <location>
        <begin position="1"/>
        <end position="21"/>
    </location>
</feature>
<reference evidence="3" key="1">
    <citation type="journal article" date="2017" name="Genome Announc.">
        <title>Draft Genome Sequence of Terrimicrobium sacchariphilum NM-5T, a Facultative Anaerobic Soil Bacterium of the Class Spartobacteria.</title>
        <authorList>
            <person name="Qiu Y.L."/>
            <person name="Tourlousse D.M."/>
            <person name="Matsuura N."/>
            <person name="Ohashi A."/>
            <person name="Sekiguchi Y."/>
        </authorList>
    </citation>
    <scope>NUCLEOTIDE SEQUENCE [LARGE SCALE GENOMIC DNA]</scope>
    <source>
        <strain evidence="3">NM-5</strain>
    </source>
</reference>
<dbReference type="OrthoDB" id="1447998at2"/>
<organism evidence="2 3">
    <name type="scientific">Terrimicrobium sacchariphilum</name>
    <dbReference type="NCBI Taxonomy" id="690879"/>
    <lineage>
        <taxon>Bacteria</taxon>
        <taxon>Pseudomonadati</taxon>
        <taxon>Verrucomicrobiota</taxon>
        <taxon>Terrimicrobiia</taxon>
        <taxon>Terrimicrobiales</taxon>
        <taxon>Terrimicrobiaceae</taxon>
        <taxon>Terrimicrobium</taxon>
    </lineage>
</organism>
<name>A0A146GE38_TERSA</name>
<gene>
    <name evidence="2" type="ORF">TSACC_3662</name>
</gene>
<dbReference type="AlphaFoldDB" id="A0A146GE38"/>
<dbReference type="Gene3D" id="1.10.1220.10">
    <property type="entry name" value="Met repressor-like"/>
    <property type="match status" value="1"/>
</dbReference>
<evidence type="ECO:0000313" key="3">
    <source>
        <dbReference type="Proteomes" id="UP000076023"/>
    </source>
</evidence>
<dbReference type="InterPro" id="IPR013321">
    <property type="entry name" value="Arc_rbn_hlx_hlx"/>
</dbReference>
<dbReference type="EMBL" id="BDCO01000003">
    <property type="protein sequence ID" value="GAT35591.1"/>
    <property type="molecule type" value="Genomic_DNA"/>
</dbReference>
<evidence type="ECO:0008006" key="4">
    <source>
        <dbReference type="Google" id="ProtNLM"/>
    </source>
</evidence>
<dbReference type="InterPro" id="IPR010985">
    <property type="entry name" value="Ribbon_hlx_hlx"/>
</dbReference>
<dbReference type="GO" id="GO:0006355">
    <property type="term" value="P:regulation of DNA-templated transcription"/>
    <property type="evidence" value="ECO:0007669"/>
    <property type="project" value="InterPro"/>
</dbReference>
<feature type="compositionally biased region" description="Basic and acidic residues" evidence="1">
    <location>
        <begin position="10"/>
        <end position="21"/>
    </location>
</feature>
<sequence>MKTKQTAIRLPDDLKSAAEKKAKSDQRSLASYIKSLIARDLGWTIEQLEKSGEADLAKAANLKKQASRKK</sequence>
<evidence type="ECO:0000256" key="1">
    <source>
        <dbReference type="SAM" id="MobiDB-lite"/>
    </source>
</evidence>
<accession>A0A146GE38</accession>
<keyword evidence="3" id="KW-1185">Reference proteome</keyword>